<accession>A0A017T1R7</accession>
<comment type="function">
    <text evidence="5 7">Catalyzes the condensation of carbamoyl phosphate and aspartate to form carbamoyl aspartate and inorganic phosphate, the committed step in the de novo pyrimidine nucleotide biosynthesis pathway.</text>
</comment>
<protein>
    <recommendedName>
        <fullName evidence="7">Aspartate carbamoyltransferase</fullName>
        <ecNumber evidence="7">2.1.3.2</ecNumber>
    </recommendedName>
    <alternativeName>
        <fullName evidence="7">Aspartate transcarbamylase</fullName>
        <shortName evidence="7">ATCase</shortName>
    </alternativeName>
</protein>
<dbReference type="PANTHER" id="PTHR45753:SF6">
    <property type="entry name" value="ASPARTATE CARBAMOYLTRANSFERASE"/>
    <property type="match status" value="1"/>
</dbReference>
<evidence type="ECO:0000256" key="4">
    <source>
        <dbReference type="ARBA" id="ARBA00022975"/>
    </source>
</evidence>
<dbReference type="PROSITE" id="PS00097">
    <property type="entry name" value="CARBAMOYLTRANSFERASE"/>
    <property type="match status" value="1"/>
</dbReference>
<evidence type="ECO:0000259" key="9">
    <source>
        <dbReference type="Pfam" id="PF02729"/>
    </source>
</evidence>
<dbReference type="EMBL" id="ASRX01000050">
    <property type="protein sequence ID" value="EYF03163.1"/>
    <property type="molecule type" value="Genomic_DNA"/>
</dbReference>
<evidence type="ECO:0000256" key="5">
    <source>
        <dbReference type="ARBA" id="ARBA00043884"/>
    </source>
</evidence>
<feature type="domain" description="Aspartate/ornithine carbamoyltransferase Asp/Orn-binding" evidence="8">
    <location>
        <begin position="157"/>
        <end position="304"/>
    </location>
</feature>
<dbReference type="InterPro" id="IPR002082">
    <property type="entry name" value="Asp_carbamoyltransf"/>
</dbReference>
<feature type="binding site" evidence="7">
    <location>
        <position position="171"/>
    </location>
    <ligand>
        <name>L-aspartate</name>
        <dbReference type="ChEBI" id="CHEBI:29991"/>
    </ligand>
</feature>
<feature type="binding site" evidence="7">
    <location>
        <position position="88"/>
    </location>
    <ligand>
        <name>L-aspartate</name>
        <dbReference type="ChEBI" id="CHEBI:29991"/>
    </ligand>
</feature>
<dbReference type="Proteomes" id="UP000019678">
    <property type="component" value="Unassembled WGS sequence"/>
</dbReference>
<dbReference type="SUPFAM" id="SSF53671">
    <property type="entry name" value="Aspartate/ornithine carbamoyltransferase"/>
    <property type="match status" value="1"/>
</dbReference>
<dbReference type="PRINTS" id="PR00100">
    <property type="entry name" value="AOTCASE"/>
</dbReference>
<feature type="binding site" evidence="7">
    <location>
        <position position="138"/>
    </location>
    <ligand>
        <name>carbamoyl phosphate</name>
        <dbReference type="ChEBI" id="CHEBI:58228"/>
    </ligand>
</feature>
<dbReference type="GO" id="GO:0016597">
    <property type="term" value="F:amino acid binding"/>
    <property type="evidence" value="ECO:0007669"/>
    <property type="project" value="InterPro"/>
</dbReference>
<evidence type="ECO:0000313" key="10">
    <source>
        <dbReference type="EMBL" id="EYF03163.1"/>
    </source>
</evidence>
<evidence type="ECO:0000256" key="3">
    <source>
        <dbReference type="ARBA" id="ARBA00022679"/>
    </source>
</evidence>
<feature type="binding site" evidence="7">
    <location>
        <position position="61"/>
    </location>
    <ligand>
        <name>carbamoyl phosphate</name>
        <dbReference type="ChEBI" id="CHEBI:58228"/>
    </ligand>
</feature>
<feature type="binding site" evidence="7">
    <location>
        <position position="267"/>
    </location>
    <ligand>
        <name>carbamoyl phosphate</name>
        <dbReference type="ChEBI" id="CHEBI:58228"/>
    </ligand>
</feature>
<dbReference type="EC" id="2.1.3.2" evidence="7"/>
<evidence type="ECO:0000256" key="2">
    <source>
        <dbReference type="ARBA" id="ARBA00008896"/>
    </source>
</evidence>
<dbReference type="GO" id="GO:0006207">
    <property type="term" value="P:'de novo' pyrimidine nucleobase biosynthetic process"/>
    <property type="evidence" value="ECO:0007669"/>
    <property type="project" value="InterPro"/>
</dbReference>
<feature type="binding site" evidence="7">
    <location>
        <position position="60"/>
    </location>
    <ligand>
        <name>carbamoyl phosphate</name>
        <dbReference type="ChEBI" id="CHEBI:58228"/>
    </ligand>
</feature>
<name>A0A017T1R7_9BACT</name>
<dbReference type="HAMAP" id="MF_00001">
    <property type="entry name" value="Asp_carb_tr"/>
    <property type="match status" value="1"/>
</dbReference>
<evidence type="ECO:0000256" key="1">
    <source>
        <dbReference type="ARBA" id="ARBA00004852"/>
    </source>
</evidence>
<dbReference type="NCBIfam" id="NF002032">
    <property type="entry name" value="PRK00856.1"/>
    <property type="match status" value="1"/>
</dbReference>
<dbReference type="FunFam" id="3.40.50.1370:FF:000007">
    <property type="entry name" value="Aspartate carbamoyltransferase"/>
    <property type="match status" value="1"/>
</dbReference>
<evidence type="ECO:0000313" key="11">
    <source>
        <dbReference type="Proteomes" id="UP000019678"/>
    </source>
</evidence>
<dbReference type="Pfam" id="PF00185">
    <property type="entry name" value="OTCace"/>
    <property type="match status" value="1"/>
</dbReference>
<dbReference type="GO" id="GO:0004070">
    <property type="term" value="F:aspartate carbamoyltransferase activity"/>
    <property type="evidence" value="ECO:0007669"/>
    <property type="project" value="UniProtKB-UniRule"/>
</dbReference>
<feature type="binding site" evidence="7">
    <location>
        <position position="266"/>
    </location>
    <ligand>
        <name>carbamoyl phosphate</name>
        <dbReference type="ChEBI" id="CHEBI:58228"/>
    </ligand>
</feature>
<dbReference type="GO" id="GO:0044205">
    <property type="term" value="P:'de novo' UMP biosynthetic process"/>
    <property type="evidence" value="ECO:0007669"/>
    <property type="project" value="UniProtKB-UniRule"/>
</dbReference>
<evidence type="ECO:0000256" key="7">
    <source>
        <dbReference type="HAMAP-Rule" id="MF_00001"/>
    </source>
</evidence>
<dbReference type="InterPro" id="IPR036901">
    <property type="entry name" value="Asp/Orn_carbamoylTrfase_sf"/>
</dbReference>
<feature type="binding site" evidence="7">
    <location>
        <position position="110"/>
    </location>
    <ligand>
        <name>carbamoyl phosphate</name>
        <dbReference type="ChEBI" id="CHEBI:58228"/>
    </ligand>
</feature>
<dbReference type="UniPathway" id="UPA00070">
    <property type="reaction ID" value="UER00116"/>
</dbReference>
<feature type="binding site" evidence="7">
    <location>
        <position position="141"/>
    </location>
    <ligand>
        <name>carbamoyl phosphate</name>
        <dbReference type="ChEBI" id="CHEBI:58228"/>
    </ligand>
</feature>
<feature type="binding site" evidence="7">
    <location>
        <position position="225"/>
    </location>
    <ligand>
        <name>L-aspartate</name>
        <dbReference type="ChEBI" id="CHEBI:29991"/>
    </ligand>
</feature>
<evidence type="ECO:0000259" key="8">
    <source>
        <dbReference type="Pfam" id="PF00185"/>
    </source>
</evidence>
<dbReference type="AlphaFoldDB" id="A0A017T1R7"/>
<evidence type="ECO:0000256" key="6">
    <source>
        <dbReference type="ARBA" id="ARBA00048859"/>
    </source>
</evidence>
<comment type="similarity">
    <text evidence="2 7">Belongs to the aspartate/ornithine carbamoyltransferase superfamily. ATCase family.</text>
</comment>
<dbReference type="Gene3D" id="3.40.50.1370">
    <property type="entry name" value="Aspartate/ornithine carbamoyltransferase"/>
    <property type="match status" value="2"/>
</dbReference>
<organism evidence="10 11">
    <name type="scientific">Chondromyces apiculatus DSM 436</name>
    <dbReference type="NCBI Taxonomy" id="1192034"/>
    <lineage>
        <taxon>Bacteria</taxon>
        <taxon>Pseudomonadati</taxon>
        <taxon>Myxococcota</taxon>
        <taxon>Polyangia</taxon>
        <taxon>Polyangiales</taxon>
        <taxon>Polyangiaceae</taxon>
        <taxon>Chondromyces</taxon>
    </lineage>
</organism>
<keyword evidence="11" id="KW-1185">Reference proteome</keyword>
<dbReference type="GO" id="GO:0006520">
    <property type="term" value="P:amino acid metabolic process"/>
    <property type="evidence" value="ECO:0007669"/>
    <property type="project" value="InterPro"/>
</dbReference>
<sequence>MRRVFQRRHLLGIEGMSGAEIVAILDAAESFFDVSRRSVRKVPTLRGKTVINLFFEASTRTRTSFELAGKRLSADVINISPSTSSTTKGEGLLDTVQNLQAMQPDVLVIRHGASGALHHVAPRVRAAVVNAGDGMHEHPTQALLDAFTIRRQKGKVEGLTVTICGDILHSRVARSNVHLLKALGAQVRLAGPRTLLPAAAASLGAEVFHRLEPALEGADVVMMLRIQRERLQGAFLPTSREYSRVFGLNAARLRLARPDAMVMHPGPVNRGVEIDPAVADGEQSVILDQVEAGVAVRMAVLWMLAAEPSEAPPAAG</sequence>
<dbReference type="GO" id="GO:0005829">
    <property type="term" value="C:cytosol"/>
    <property type="evidence" value="ECO:0007669"/>
    <property type="project" value="TreeGrafter"/>
</dbReference>
<gene>
    <name evidence="7" type="primary">pyrB</name>
    <name evidence="10" type="ORF">CAP_6139</name>
</gene>
<comment type="caution">
    <text evidence="10">The sequence shown here is derived from an EMBL/GenBank/DDBJ whole genome shotgun (WGS) entry which is preliminary data.</text>
</comment>
<dbReference type="InterPro" id="IPR006131">
    <property type="entry name" value="Asp_carbamoyltransf_Asp/Orn-bd"/>
</dbReference>
<feature type="domain" description="Aspartate/ornithine carbamoyltransferase carbamoyl-P binding" evidence="9">
    <location>
        <begin position="8"/>
        <end position="150"/>
    </location>
</feature>
<comment type="catalytic activity">
    <reaction evidence="6 7">
        <text>carbamoyl phosphate + L-aspartate = N-carbamoyl-L-aspartate + phosphate + H(+)</text>
        <dbReference type="Rhea" id="RHEA:20013"/>
        <dbReference type="ChEBI" id="CHEBI:15378"/>
        <dbReference type="ChEBI" id="CHEBI:29991"/>
        <dbReference type="ChEBI" id="CHEBI:32814"/>
        <dbReference type="ChEBI" id="CHEBI:43474"/>
        <dbReference type="ChEBI" id="CHEBI:58228"/>
        <dbReference type="EC" id="2.1.3.2"/>
    </reaction>
</comment>
<keyword evidence="3 7" id="KW-0808">Transferase</keyword>
<dbReference type="PRINTS" id="PR00101">
    <property type="entry name" value="ATCASE"/>
</dbReference>
<dbReference type="eggNOG" id="COG0540">
    <property type="taxonomic scope" value="Bacteria"/>
</dbReference>
<dbReference type="InterPro" id="IPR006130">
    <property type="entry name" value="Asp/Orn_carbamoylTrfase"/>
</dbReference>
<comment type="pathway">
    <text evidence="1 7">Pyrimidine metabolism; UMP biosynthesis via de novo pathway; (S)-dihydroorotate from bicarbonate: step 2/3.</text>
</comment>
<keyword evidence="4 7" id="KW-0665">Pyrimidine biosynthesis</keyword>
<dbReference type="InterPro" id="IPR006132">
    <property type="entry name" value="Asp/Orn_carbamoyltranf_P-bd"/>
</dbReference>
<dbReference type="OrthoDB" id="9774690at2"/>
<dbReference type="NCBIfam" id="TIGR00670">
    <property type="entry name" value="asp_carb_tr"/>
    <property type="match status" value="1"/>
</dbReference>
<comment type="subunit">
    <text evidence="7">Heterododecamer (2C3:3R2) of six catalytic PyrB chains organized as two trimers (C3), and six regulatory PyrI chains organized as three dimers (R2).</text>
</comment>
<proteinExistence type="inferred from homology"/>
<reference evidence="10 11" key="1">
    <citation type="submission" date="2013-05" db="EMBL/GenBank/DDBJ databases">
        <title>Genome assembly of Chondromyces apiculatus DSM 436.</title>
        <authorList>
            <person name="Sharma G."/>
            <person name="Khatri I."/>
            <person name="Kaur C."/>
            <person name="Mayilraj S."/>
            <person name="Subramanian S."/>
        </authorList>
    </citation>
    <scope>NUCLEOTIDE SEQUENCE [LARGE SCALE GENOMIC DNA]</scope>
    <source>
        <strain evidence="10 11">DSM 436</strain>
    </source>
</reference>
<dbReference type="PANTHER" id="PTHR45753">
    <property type="entry name" value="ORNITHINE CARBAMOYLTRANSFERASE, MITOCHONDRIAL"/>
    <property type="match status" value="1"/>
</dbReference>
<dbReference type="Pfam" id="PF02729">
    <property type="entry name" value="OTCace_N"/>
    <property type="match status" value="1"/>
</dbReference>
<dbReference type="STRING" id="1192034.CAP_6139"/>